<name>A0A7X4H7G2_9BURK</name>
<evidence type="ECO:0000313" key="1">
    <source>
        <dbReference type="EMBL" id="MYN06126.1"/>
    </source>
</evidence>
<dbReference type="AlphaFoldDB" id="A0A7X4H7G2"/>
<comment type="caution">
    <text evidence="1">The sequence shown here is derived from an EMBL/GenBank/DDBJ whole genome shotgun (WGS) entry which is preliminary data.</text>
</comment>
<accession>A0A7X4H7G2</accession>
<sequence>MSCVLRVSGEHLDIDVLLRGVNLIPIVAWRKGEERFLKGQFHADSGANFDVSDAEIEDVARQIADAELYLATNYNEISILVSSADVAKATLDFAVATRPEFVTQTSSFSSAFLQRVAELGLGLAVSHYPTQDDVE</sequence>
<keyword evidence="2" id="KW-1185">Reference proteome</keyword>
<reference evidence="1 2" key="1">
    <citation type="submission" date="2019-12" db="EMBL/GenBank/DDBJ databases">
        <title>Novel species isolated from a subtropical stream in China.</title>
        <authorList>
            <person name="Lu H."/>
        </authorList>
    </citation>
    <scope>NUCLEOTIDE SEQUENCE [LARGE SCALE GENOMIC DNA]</scope>
    <source>
        <strain evidence="1 2">FT127W</strain>
    </source>
</reference>
<proteinExistence type="predicted"/>
<protein>
    <submittedName>
        <fullName evidence="1">Uncharacterized protein</fullName>
    </submittedName>
</protein>
<organism evidence="1 2">
    <name type="scientific">Pseudoduganella aquatica</name>
    <dbReference type="NCBI Taxonomy" id="2660641"/>
    <lineage>
        <taxon>Bacteria</taxon>
        <taxon>Pseudomonadati</taxon>
        <taxon>Pseudomonadota</taxon>
        <taxon>Betaproteobacteria</taxon>
        <taxon>Burkholderiales</taxon>
        <taxon>Oxalobacteraceae</taxon>
        <taxon>Telluria group</taxon>
        <taxon>Pseudoduganella</taxon>
    </lineage>
</organism>
<dbReference type="Proteomes" id="UP000450676">
    <property type="component" value="Unassembled WGS sequence"/>
</dbReference>
<dbReference type="RefSeq" id="WP_161070519.1">
    <property type="nucleotide sequence ID" value="NZ_WWCU01000002.1"/>
</dbReference>
<dbReference type="EMBL" id="WWCU01000002">
    <property type="protein sequence ID" value="MYN06126.1"/>
    <property type="molecule type" value="Genomic_DNA"/>
</dbReference>
<gene>
    <name evidence="1" type="ORF">GTP77_02120</name>
</gene>
<evidence type="ECO:0000313" key="2">
    <source>
        <dbReference type="Proteomes" id="UP000450676"/>
    </source>
</evidence>